<dbReference type="Pfam" id="PF00248">
    <property type="entry name" value="Aldo_ket_red"/>
    <property type="match status" value="1"/>
</dbReference>
<dbReference type="EMBL" id="BAAAZH010000011">
    <property type="protein sequence ID" value="GAA4115272.1"/>
    <property type="molecule type" value="Genomic_DNA"/>
</dbReference>
<comment type="caution">
    <text evidence="3">The sequence shown here is derived from an EMBL/GenBank/DDBJ whole genome shotgun (WGS) entry which is preliminary data.</text>
</comment>
<evidence type="ECO:0000259" key="2">
    <source>
        <dbReference type="Pfam" id="PF00248"/>
    </source>
</evidence>
<dbReference type="Proteomes" id="UP001501495">
    <property type="component" value="Unassembled WGS sequence"/>
</dbReference>
<dbReference type="SUPFAM" id="SSF51430">
    <property type="entry name" value="NAD(P)-linked oxidoreductase"/>
    <property type="match status" value="1"/>
</dbReference>
<reference evidence="4" key="1">
    <citation type="journal article" date="2019" name="Int. J. Syst. Evol. Microbiol.">
        <title>The Global Catalogue of Microorganisms (GCM) 10K type strain sequencing project: providing services to taxonomists for standard genome sequencing and annotation.</title>
        <authorList>
            <consortium name="The Broad Institute Genomics Platform"/>
            <consortium name="The Broad Institute Genome Sequencing Center for Infectious Disease"/>
            <person name="Wu L."/>
            <person name="Ma J."/>
        </authorList>
    </citation>
    <scope>NUCLEOTIDE SEQUENCE [LARGE SCALE GENOMIC DNA]</scope>
    <source>
        <strain evidence="4">JCM 16703</strain>
    </source>
</reference>
<keyword evidence="4" id="KW-1185">Reference proteome</keyword>
<evidence type="ECO:0000313" key="3">
    <source>
        <dbReference type="EMBL" id="GAA4115272.1"/>
    </source>
</evidence>
<accession>A0ABP7XFY0</accession>
<dbReference type="PANTHER" id="PTHR43364">
    <property type="entry name" value="NADH-SPECIFIC METHYLGLYOXAL REDUCTASE-RELATED"/>
    <property type="match status" value="1"/>
</dbReference>
<protein>
    <submittedName>
        <fullName evidence="3">Aldo/keto reductase</fullName>
    </submittedName>
</protein>
<dbReference type="PROSITE" id="PS51257">
    <property type="entry name" value="PROKAR_LIPOPROTEIN"/>
    <property type="match status" value="1"/>
</dbReference>
<dbReference type="InterPro" id="IPR050523">
    <property type="entry name" value="AKR_Detox_Biosynth"/>
</dbReference>
<dbReference type="Gene3D" id="3.20.20.100">
    <property type="entry name" value="NADP-dependent oxidoreductase domain"/>
    <property type="match status" value="1"/>
</dbReference>
<evidence type="ECO:0000313" key="4">
    <source>
        <dbReference type="Proteomes" id="UP001501495"/>
    </source>
</evidence>
<dbReference type="InterPro" id="IPR036812">
    <property type="entry name" value="NAD(P)_OxRdtase_dom_sf"/>
</dbReference>
<dbReference type="RefSeq" id="WP_344732575.1">
    <property type="nucleotide sequence ID" value="NZ_BAAAZH010000011.1"/>
</dbReference>
<proteinExistence type="predicted"/>
<name>A0ABP7XFY0_9ACTN</name>
<dbReference type="InterPro" id="IPR023210">
    <property type="entry name" value="NADP_OxRdtase_dom"/>
</dbReference>
<evidence type="ECO:0000256" key="1">
    <source>
        <dbReference type="ARBA" id="ARBA00023002"/>
    </source>
</evidence>
<keyword evidence="1" id="KW-0560">Oxidoreductase</keyword>
<gene>
    <name evidence="3" type="ORF">GCM10022215_13980</name>
</gene>
<dbReference type="PANTHER" id="PTHR43364:SF4">
    <property type="entry name" value="NAD(P)-LINKED OXIDOREDUCTASE SUPERFAMILY PROTEIN"/>
    <property type="match status" value="1"/>
</dbReference>
<sequence>MVTTRHLGHSGLVVSTVGLGCNNLGRPGTATESQEGTDAVVDAAIEAGITLFDVADTYGASPGLSEERLGVALRGRRDQVVVATKFGMDARGANGPDFGARGSRRYIVQAVEASLRRLGTDHIDLYQFHTPDPTTPIEETLAALDDVVRAGKVRYLGHSNLAGWQIAHAEFVGRELGTRFISAQNHYNLLDRRAELEVVPACAAYGIGVLPYFPLANGLLTGKYRGGAPAGSRLTLTRQHLVETAQGEQLTAFHEFAAARGLTELEVAISWLASRPTVGSVIAGATTPEQIRANAAAASWQPSADDLAELDTIFPTAEKVALF</sequence>
<feature type="domain" description="NADP-dependent oxidoreductase" evidence="2">
    <location>
        <begin position="17"/>
        <end position="313"/>
    </location>
</feature>
<organism evidence="3 4">
    <name type="scientific">Nocardioides fonticola</name>
    <dbReference type="NCBI Taxonomy" id="450363"/>
    <lineage>
        <taxon>Bacteria</taxon>
        <taxon>Bacillati</taxon>
        <taxon>Actinomycetota</taxon>
        <taxon>Actinomycetes</taxon>
        <taxon>Propionibacteriales</taxon>
        <taxon>Nocardioidaceae</taxon>
        <taxon>Nocardioides</taxon>
    </lineage>
</organism>